<sequence length="130" mass="14419">MSPLVLHTPTTTVTRQFDLTEAIERGDRDSEPKDDDDRPLTVLQVQLGVTLPNQRFGIPTDDQISKLGPSTQGKLPASGLWALFVPPALTEVLPYLFKAPQTYNNFVADGARDLRNHLAYSCMFFNNSSV</sequence>
<proteinExistence type="predicted"/>
<dbReference type="STRING" id="544712.C6HGC1"/>
<dbReference type="VEuPathDB" id="FungiDB:HCDG_05012"/>
<evidence type="ECO:0000313" key="2">
    <source>
        <dbReference type="Proteomes" id="UP000002624"/>
    </source>
</evidence>
<dbReference type="Proteomes" id="UP000002624">
    <property type="component" value="Unassembled WGS sequence"/>
</dbReference>
<dbReference type="EMBL" id="GG692426">
    <property type="protein sequence ID" value="EER40423.1"/>
    <property type="molecule type" value="Genomic_DNA"/>
</dbReference>
<organism evidence="1 2">
    <name type="scientific">Ajellomyces capsulatus (strain H143)</name>
    <name type="common">Darling's disease fungus</name>
    <name type="synonym">Histoplasma capsulatum</name>
    <dbReference type="NCBI Taxonomy" id="544712"/>
    <lineage>
        <taxon>Eukaryota</taxon>
        <taxon>Fungi</taxon>
        <taxon>Dikarya</taxon>
        <taxon>Ascomycota</taxon>
        <taxon>Pezizomycotina</taxon>
        <taxon>Eurotiomycetes</taxon>
        <taxon>Eurotiomycetidae</taxon>
        <taxon>Onygenales</taxon>
        <taxon>Ajellomycetaceae</taxon>
        <taxon>Histoplasma</taxon>
    </lineage>
</organism>
<protein>
    <submittedName>
        <fullName evidence="1">Uncharacterized protein</fullName>
    </submittedName>
</protein>
<dbReference type="HOGENOM" id="CLU_1937542_0_0_1"/>
<evidence type="ECO:0000313" key="1">
    <source>
        <dbReference type="EMBL" id="EER40423.1"/>
    </source>
</evidence>
<reference evidence="2" key="1">
    <citation type="submission" date="2009-05" db="EMBL/GenBank/DDBJ databases">
        <title>The genome sequence of Ajellomyces capsulatus strain H143.</title>
        <authorList>
            <person name="Champion M."/>
            <person name="Cuomo C.A."/>
            <person name="Ma L.-J."/>
            <person name="Henn M.R."/>
            <person name="Sil A."/>
            <person name="Goldman B."/>
            <person name="Young S.K."/>
            <person name="Kodira C.D."/>
            <person name="Zeng Q."/>
            <person name="Koehrsen M."/>
            <person name="Alvarado L."/>
            <person name="Berlin A.M."/>
            <person name="Borenstein D."/>
            <person name="Chen Z."/>
            <person name="Engels R."/>
            <person name="Freedman E."/>
            <person name="Gellesch M."/>
            <person name="Goldberg J."/>
            <person name="Griggs A."/>
            <person name="Gujja S."/>
            <person name="Heiman D.I."/>
            <person name="Hepburn T.A."/>
            <person name="Howarth C."/>
            <person name="Jen D."/>
            <person name="Larson L."/>
            <person name="Lewis B."/>
            <person name="Mehta T."/>
            <person name="Park D."/>
            <person name="Pearson M."/>
            <person name="Roberts A."/>
            <person name="Saif S."/>
            <person name="Shea T.D."/>
            <person name="Shenoy N."/>
            <person name="Sisk P."/>
            <person name="Stolte C."/>
            <person name="Sykes S."/>
            <person name="Walk T."/>
            <person name="White J."/>
            <person name="Yandava C."/>
            <person name="Klein B."/>
            <person name="McEwen J.G."/>
            <person name="Puccia R."/>
            <person name="Goldman G.H."/>
            <person name="Felipe M.S."/>
            <person name="Nino-Vega G."/>
            <person name="San-Blas G."/>
            <person name="Taylor J.W."/>
            <person name="Mendoza L."/>
            <person name="Galagan J.E."/>
            <person name="Nusbaum C."/>
            <person name="Birren B.W."/>
        </authorList>
    </citation>
    <scope>NUCLEOTIDE SEQUENCE [LARGE SCALE GENOMIC DNA]</scope>
    <source>
        <strain evidence="2">H143</strain>
    </source>
</reference>
<name>C6HGC1_AJECH</name>
<gene>
    <name evidence="1" type="ORF">HCDG_05012</name>
</gene>
<dbReference type="AlphaFoldDB" id="C6HGC1"/>
<accession>C6HGC1</accession>